<name>A0A399D3R7_9BACT</name>
<sequence>MINSYGISPFIRIAKRRLLTKFISKLKIKFIKMKSNTSGCRYGLKFGKKIILLFAFSLSLVLLAHSQPNVIKISKKNFINNMSIHNKPAAVVKDGSRLLFDCEDALSGKSKYYFENNISWNDPRRHGTDNPHTGPVFIEGAQPGDVLEVEIHDIRLGRFGFMQNMDKNKFVDDEQELAYLEVEAIEDYMVYNGKRMPVYPMVGGIGTAGFKEMTTGEVWENGGNIDSRLIKKDSKVLLPVFVEGALLSMGDVHAAMGDGEVFGKGVEIPAEVEVTVRVRKDLSLKRPMVINPDMIATIAADPDVNKAKELAIMDMGHFLVKYHGLSSIDASALIGFYGHLRIGQIVNPQKTLKIEIDKKYIDYFKQN</sequence>
<dbReference type="OrthoDB" id="9811740at2"/>
<protein>
    <recommendedName>
        <fullName evidence="3">Acetamidase</fullName>
    </recommendedName>
</protein>
<evidence type="ECO:0008006" key="3">
    <source>
        <dbReference type="Google" id="ProtNLM"/>
    </source>
</evidence>
<keyword evidence="2" id="KW-1185">Reference proteome</keyword>
<organism evidence="1 2">
    <name type="scientific">Mariniphaga sediminis</name>
    <dbReference type="NCBI Taxonomy" id="1628158"/>
    <lineage>
        <taxon>Bacteria</taxon>
        <taxon>Pseudomonadati</taxon>
        <taxon>Bacteroidota</taxon>
        <taxon>Bacteroidia</taxon>
        <taxon>Marinilabiliales</taxon>
        <taxon>Prolixibacteraceae</taxon>
        <taxon>Mariniphaga</taxon>
    </lineage>
</organism>
<dbReference type="PANTHER" id="PTHR31891:SF1">
    <property type="entry name" value="FORMAMIDASE C869.04-RELATED"/>
    <property type="match status" value="1"/>
</dbReference>
<evidence type="ECO:0000313" key="2">
    <source>
        <dbReference type="Proteomes" id="UP000266441"/>
    </source>
</evidence>
<accession>A0A399D3R7</accession>
<dbReference type="GO" id="GO:0016811">
    <property type="term" value="F:hydrolase activity, acting on carbon-nitrogen (but not peptide) bonds, in linear amides"/>
    <property type="evidence" value="ECO:0007669"/>
    <property type="project" value="InterPro"/>
</dbReference>
<dbReference type="AlphaFoldDB" id="A0A399D3R7"/>
<reference evidence="1 2" key="1">
    <citation type="journal article" date="2015" name="Int. J. Syst. Evol. Microbiol.">
        <title>Mariniphaga sediminis sp. nov., isolated from coastal sediment.</title>
        <authorList>
            <person name="Wang F.Q."/>
            <person name="Shen Q.Y."/>
            <person name="Chen G.J."/>
            <person name="Du Z.J."/>
        </authorList>
    </citation>
    <scope>NUCLEOTIDE SEQUENCE [LARGE SCALE GENOMIC DNA]</scope>
    <source>
        <strain evidence="1 2">SY21</strain>
    </source>
</reference>
<dbReference type="InterPro" id="IPR004304">
    <property type="entry name" value="FmdA_AmdA"/>
</dbReference>
<dbReference type="SUPFAM" id="SSF141130">
    <property type="entry name" value="Acetamidase/Formamidase-like"/>
    <property type="match status" value="1"/>
</dbReference>
<dbReference type="EMBL" id="QWET01000004">
    <property type="protein sequence ID" value="RIH66116.1"/>
    <property type="molecule type" value="Genomic_DNA"/>
</dbReference>
<comment type="caution">
    <text evidence="1">The sequence shown here is derived from an EMBL/GenBank/DDBJ whole genome shotgun (WGS) entry which is preliminary data.</text>
</comment>
<gene>
    <name evidence="1" type="ORF">D1164_07600</name>
</gene>
<dbReference type="Pfam" id="PF03069">
    <property type="entry name" value="FmdA_AmdA"/>
    <property type="match status" value="2"/>
</dbReference>
<dbReference type="PANTHER" id="PTHR31891">
    <property type="entry name" value="FORMAMIDASE C869.04-RELATED"/>
    <property type="match status" value="1"/>
</dbReference>
<dbReference type="Gene3D" id="3.10.28.20">
    <property type="entry name" value="Acetamidase/Formamidase-like domains"/>
    <property type="match status" value="1"/>
</dbReference>
<dbReference type="Proteomes" id="UP000266441">
    <property type="component" value="Unassembled WGS sequence"/>
</dbReference>
<proteinExistence type="predicted"/>
<evidence type="ECO:0000313" key="1">
    <source>
        <dbReference type="EMBL" id="RIH66116.1"/>
    </source>
</evidence>
<dbReference type="Gene3D" id="2.60.120.580">
    <property type="entry name" value="Acetamidase/Formamidase-like domains"/>
    <property type="match status" value="1"/>
</dbReference>